<dbReference type="InterPro" id="IPR029068">
    <property type="entry name" value="Glyas_Bleomycin-R_OHBP_Dase"/>
</dbReference>
<dbReference type="eggNOG" id="COG0346">
    <property type="taxonomic scope" value="Bacteria"/>
</dbReference>
<dbReference type="InterPro" id="IPR041581">
    <property type="entry name" value="Glyoxalase_6"/>
</dbReference>
<dbReference type="InterPro" id="IPR037523">
    <property type="entry name" value="VOC_core"/>
</dbReference>
<dbReference type="PROSITE" id="PS51819">
    <property type="entry name" value="VOC"/>
    <property type="match status" value="1"/>
</dbReference>
<dbReference type="GO" id="GO:0051213">
    <property type="term" value="F:dioxygenase activity"/>
    <property type="evidence" value="ECO:0007669"/>
    <property type="project" value="UniProtKB-KW"/>
</dbReference>
<dbReference type="AlphaFoldDB" id="C7NGA5"/>
<dbReference type="KEGG" id="kse:Ksed_25510"/>
<organism evidence="2 3">
    <name type="scientific">Kytococcus sedentarius (strain ATCC 14392 / DSM 20547 / JCM 11482 / CCUG 33030 / NBRC 15357 / NCTC 11040 / CCM 314 / 541)</name>
    <name type="common">Micrococcus sedentarius</name>
    <dbReference type="NCBI Taxonomy" id="478801"/>
    <lineage>
        <taxon>Bacteria</taxon>
        <taxon>Bacillati</taxon>
        <taxon>Actinomycetota</taxon>
        <taxon>Actinomycetes</taxon>
        <taxon>Micrococcales</taxon>
        <taxon>Kytococcaceae</taxon>
        <taxon>Kytococcus</taxon>
    </lineage>
</organism>
<keyword evidence="3" id="KW-1185">Reference proteome</keyword>
<dbReference type="SUPFAM" id="SSF54593">
    <property type="entry name" value="Glyoxalase/Bleomycin resistance protein/Dihydroxybiphenyl dioxygenase"/>
    <property type="match status" value="1"/>
</dbReference>
<dbReference type="Pfam" id="PF18029">
    <property type="entry name" value="Glyoxalase_6"/>
    <property type="match status" value="1"/>
</dbReference>
<dbReference type="CDD" id="cd06587">
    <property type="entry name" value="VOC"/>
    <property type="match status" value="1"/>
</dbReference>
<dbReference type="HOGENOM" id="CLU_108054_2_1_11"/>
<accession>C7NGA5</accession>
<reference evidence="2 3" key="1">
    <citation type="journal article" date="2009" name="Stand. Genomic Sci.">
        <title>Complete genome sequence of Kytococcus sedentarius type strain (541).</title>
        <authorList>
            <person name="Sims D."/>
            <person name="Brettin T."/>
            <person name="Detter J.C."/>
            <person name="Han C."/>
            <person name="Lapidus A."/>
            <person name="Copeland A."/>
            <person name="Glavina Del Rio T."/>
            <person name="Nolan M."/>
            <person name="Chen F."/>
            <person name="Lucas S."/>
            <person name="Tice H."/>
            <person name="Cheng J.F."/>
            <person name="Bruce D."/>
            <person name="Goodwin L."/>
            <person name="Pitluck S."/>
            <person name="Ovchinnikova G."/>
            <person name="Pati A."/>
            <person name="Ivanova N."/>
            <person name="Mavrommatis K."/>
            <person name="Chen A."/>
            <person name="Palaniappan K."/>
            <person name="D'haeseleer P."/>
            <person name="Chain P."/>
            <person name="Bristow J."/>
            <person name="Eisen J.A."/>
            <person name="Markowitz V."/>
            <person name="Hugenholtz P."/>
            <person name="Schneider S."/>
            <person name="Goker M."/>
            <person name="Pukall R."/>
            <person name="Kyrpides N.C."/>
            <person name="Klenk H.P."/>
        </authorList>
    </citation>
    <scope>NUCLEOTIDE SEQUENCE [LARGE SCALE GENOMIC DNA]</scope>
    <source>
        <strain evidence="3">ATCC 14392 / DSM 20547 / JCM 11482 / CCUG 33030 / NBRC 15357 / NCTC 11040 / CCM 314 / 541</strain>
    </source>
</reference>
<dbReference type="PANTHER" id="PTHR35908">
    <property type="entry name" value="HYPOTHETICAL FUSION PROTEIN"/>
    <property type="match status" value="1"/>
</dbReference>
<name>C7NGA5_KYTSD</name>
<protein>
    <submittedName>
        <fullName evidence="2">Glyoxalase/Bleomycin resistance protein/Dioxygenase superfamily</fullName>
    </submittedName>
</protein>
<dbReference type="PANTHER" id="PTHR35908:SF1">
    <property type="entry name" value="CONSERVED PROTEIN"/>
    <property type="match status" value="1"/>
</dbReference>
<sequence length="121" mass="13612">MKMTKASTIVFDAADLEASSSFWAQLLDGTVTRRDEDWHAIELDGDFTLAIQLDPDHQPPQWPEGRPQQVHLDFHPEDLEAAHTHALKIGAEYLGEETEPAREGGFRVYADPAGHPFCLCW</sequence>
<dbReference type="RefSeq" id="WP_015780440.1">
    <property type="nucleotide sequence ID" value="NC_013169.1"/>
</dbReference>
<dbReference type="EMBL" id="CP001686">
    <property type="protein sequence ID" value="ACV07514.1"/>
    <property type="molecule type" value="Genomic_DNA"/>
</dbReference>
<dbReference type="Proteomes" id="UP000006666">
    <property type="component" value="Chromosome"/>
</dbReference>
<evidence type="ECO:0000313" key="2">
    <source>
        <dbReference type="EMBL" id="ACV07514.1"/>
    </source>
</evidence>
<evidence type="ECO:0000259" key="1">
    <source>
        <dbReference type="PROSITE" id="PS51819"/>
    </source>
</evidence>
<feature type="domain" description="VOC" evidence="1">
    <location>
        <begin position="5"/>
        <end position="121"/>
    </location>
</feature>
<dbReference type="STRING" id="478801.Ksed_25510"/>
<dbReference type="Gene3D" id="3.10.180.10">
    <property type="entry name" value="2,3-Dihydroxybiphenyl 1,2-Dioxygenase, domain 1"/>
    <property type="match status" value="1"/>
</dbReference>
<proteinExistence type="predicted"/>
<evidence type="ECO:0000313" key="3">
    <source>
        <dbReference type="Proteomes" id="UP000006666"/>
    </source>
</evidence>
<gene>
    <name evidence="2" type="ordered locus">Ksed_25510</name>
</gene>